<dbReference type="GO" id="GO:0016020">
    <property type="term" value="C:membrane"/>
    <property type="evidence" value="ECO:0007669"/>
    <property type="project" value="UniProtKB-SubCell"/>
</dbReference>
<dbReference type="Gene3D" id="1.10.287.1260">
    <property type="match status" value="1"/>
</dbReference>
<proteinExistence type="predicted"/>
<dbReference type="OrthoDB" id="9792218at2"/>
<accession>A0A4Q1D8J3</accession>
<dbReference type="AlphaFoldDB" id="A0A4Q1D8J3"/>
<dbReference type="SUPFAM" id="SSF50182">
    <property type="entry name" value="Sm-like ribonucleoproteins"/>
    <property type="match status" value="1"/>
</dbReference>
<dbReference type="Pfam" id="PF00924">
    <property type="entry name" value="MS_channel_2nd"/>
    <property type="match status" value="1"/>
</dbReference>
<name>A0A4Q1D8J3_9BACT</name>
<comment type="subcellular location">
    <subcellularLocation>
        <location evidence="1">Membrane</location>
    </subcellularLocation>
</comment>
<evidence type="ECO:0000313" key="8">
    <source>
        <dbReference type="Proteomes" id="UP000290545"/>
    </source>
</evidence>
<evidence type="ECO:0000256" key="4">
    <source>
        <dbReference type="ARBA" id="ARBA00023136"/>
    </source>
</evidence>
<evidence type="ECO:0000259" key="6">
    <source>
        <dbReference type="Pfam" id="PF00924"/>
    </source>
</evidence>
<dbReference type="InterPro" id="IPR010920">
    <property type="entry name" value="LSM_dom_sf"/>
</dbReference>
<dbReference type="EMBL" id="SDHZ01000001">
    <property type="protein sequence ID" value="RXK85642.1"/>
    <property type="molecule type" value="Genomic_DNA"/>
</dbReference>
<feature type="transmembrane region" description="Helical" evidence="5">
    <location>
        <begin position="61"/>
        <end position="80"/>
    </location>
</feature>
<keyword evidence="2 5" id="KW-0812">Transmembrane</keyword>
<reference evidence="7 8" key="1">
    <citation type="submission" date="2019-01" db="EMBL/GenBank/DDBJ databases">
        <title>Filimonas sp. strain TTM-71.</title>
        <authorList>
            <person name="Chen W.-M."/>
        </authorList>
    </citation>
    <scope>NUCLEOTIDE SEQUENCE [LARGE SCALE GENOMIC DNA]</scope>
    <source>
        <strain evidence="7 8">TTM-71</strain>
    </source>
</reference>
<keyword evidence="4 5" id="KW-0472">Membrane</keyword>
<evidence type="ECO:0000256" key="5">
    <source>
        <dbReference type="SAM" id="Phobius"/>
    </source>
</evidence>
<keyword evidence="3 5" id="KW-1133">Transmembrane helix</keyword>
<evidence type="ECO:0000256" key="2">
    <source>
        <dbReference type="ARBA" id="ARBA00022692"/>
    </source>
</evidence>
<evidence type="ECO:0000256" key="3">
    <source>
        <dbReference type="ARBA" id="ARBA00022989"/>
    </source>
</evidence>
<keyword evidence="8" id="KW-1185">Reference proteome</keyword>
<comment type="caution">
    <text evidence="7">The sequence shown here is derived from an EMBL/GenBank/DDBJ whole genome shotgun (WGS) entry which is preliminary data.</text>
</comment>
<feature type="transmembrane region" description="Helical" evidence="5">
    <location>
        <begin position="139"/>
        <end position="160"/>
    </location>
</feature>
<dbReference type="GO" id="GO:0008381">
    <property type="term" value="F:mechanosensitive monoatomic ion channel activity"/>
    <property type="evidence" value="ECO:0007669"/>
    <property type="project" value="UniProtKB-ARBA"/>
</dbReference>
<gene>
    <name evidence="7" type="ORF">ESB13_02175</name>
</gene>
<dbReference type="RefSeq" id="WP_129001395.1">
    <property type="nucleotide sequence ID" value="NZ_SDHZ01000001.1"/>
</dbReference>
<protein>
    <submittedName>
        <fullName evidence="7">Mechanosensitive ion channel</fullName>
    </submittedName>
</protein>
<dbReference type="Proteomes" id="UP000290545">
    <property type="component" value="Unassembled WGS sequence"/>
</dbReference>
<dbReference type="Gene3D" id="2.30.30.60">
    <property type="match status" value="1"/>
</dbReference>
<feature type="transmembrane region" description="Helical" evidence="5">
    <location>
        <begin position="15"/>
        <end position="40"/>
    </location>
</feature>
<evidence type="ECO:0000313" key="7">
    <source>
        <dbReference type="EMBL" id="RXK85642.1"/>
    </source>
</evidence>
<feature type="transmembrane region" description="Helical" evidence="5">
    <location>
        <begin position="166"/>
        <end position="185"/>
    </location>
</feature>
<dbReference type="PANTHER" id="PTHR30566:SF25">
    <property type="entry name" value="INNER MEMBRANE PROTEIN"/>
    <property type="match status" value="1"/>
</dbReference>
<dbReference type="PANTHER" id="PTHR30566">
    <property type="entry name" value="YNAI-RELATED MECHANOSENSITIVE ION CHANNEL"/>
    <property type="match status" value="1"/>
</dbReference>
<dbReference type="InterPro" id="IPR006685">
    <property type="entry name" value="MscS_channel_2nd"/>
</dbReference>
<evidence type="ECO:0000256" key="1">
    <source>
        <dbReference type="ARBA" id="ARBA00004370"/>
    </source>
</evidence>
<feature type="transmembrane region" description="Helical" evidence="5">
    <location>
        <begin position="92"/>
        <end position="112"/>
    </location>
</feature>
<feature type="domain" description="Mechanosensitive ion channel MscS" evidence="6">
    <location>
        <begin position="188"/>
        <end position="254"/>
    </location>
</feature>
<sequence>MLEQLERTLGDVPDFVWNLVLFGIAILIGFVVKVILAWILKLYSRKKDFTIVGSILKRLSGPVNSFLPLFVLNLFLPLMRLSKLAYTRLDKALEIFLIATFAAMLIAIVKVFEDNVYRHYDLTKADNLRERKVRTQLQFIRKLVVTIIVMLTVCAILLSFEGLRKIGAGLLTGVGLGGIIIGFAAQKSLGNLLAGFQIAFTQPIRIDDVLVVEGEWGRVEEITLTYVVLNIWDQRRLILPINYFIEKPFQNWTRSQSAILGTAFIYLDYMAPVAALRDELGRLLNANPLWDKRAMALQVTDIKERTMEIRMLMSASNSGNAFDLRCYVRENIVKFVKDNYPESLPKTRAIVDASESSTKILDIPAGK</sequence>
<organism evidence="7 8">
    <name type="scientific">Filimonas effusa</name>
    <dbReference type="NCBI Taxonomy" id="2508721"/>
    <lineage>
        <taxon>Bacteria</taxon>
        <taxon>Pseudomonadati</taxon>
        <taxon>Bacteroidota</taxon>
        <taxon>Chitinophagia</taxon>
        <taxon>Chitinophagales</taxon>
        <taxon>Chitinophagaceae</taxon>
        <taxon>Filimonas</taxon>
    </lineage>
</organism>
<dbReference type="InterPro" id="IPR023408">
    <property type="entry name" value="MscS_beta-dom_sf"/>
</dbReference>